<keyword evidence="5 6" id="KW-0067">ATP-binding</keyword>
<comment type="function">
    <text evidence="6">ATP-dependent agmatine transferase that catalyzes the formation of 2-agmatinylcytidine (agm2C) at the wobble position (C34) of tRNA(Ile2), converting the codon specificity from AUG to AUA.</text>
</comment>
<dbReference type="PATRIC" id="fig|886738.10.peg.2099"/>
<keyword evidence="3 6" id="KW-0819">tRNA processing</keyword>
<evidence type="ECO:0000256" key="5">
    <source>
        <dbReference type="ARBA" id="ARBA00022840"/>
    </source>
</evidence>
<dbReference type="InterPro" id="IPR024913">
    <property type="entry name" value="tRNA_Ile2__agm2C_synt"/>
</dbReference>
<evidence type="ECO:0000256" key="4">
    <source>
        <dbReference type="ARBA" id="ARBA00022741"/>
    </source>
</evidence>
<keyword evidence="4 6" id="KW-0547">Nucleotide-binding</keyword>
<dbReference type="Pfam" id="PF08489">
    <property type="entry name" value="TiaS_FLD"/>
    <property type="match status" value="1"/>
</dbReference>
<dbReference type="Pfam" id="PF23783">
    <property type="entry name" value="Zn_ribbon_TiaS"/>
    <property type="match status" value="1"/>
</dbReference>
<dbReference type="GO" id="GO:0002101">
    <property type="term" value="P:tRNA wobble cytosine modification"/>
    <property type="evidence" value="ECO:0007669"/>
    <property type="project" value="UniProtKB-UniRule"/>
</dbReference>
<dbReference type="EMBL" id="AEGP01000066">
    <property type="protein sequence ID" value="EGG41162.1"/>
    <property type="molecule type" value="Genomic_DNA"/>
</dbReference>
<comment type="subcellular location">
    <subcellularLocation>
        <location evidence="6">Cytoplasm</location>
    </subcellularLocation>
</comment>
<protein>
    <recommendedName>
        <fullName evidence="6">tRNA(Ile2) 2-agmatinylcytidine synthetase TiaS</fullName>
        <shortName evidence="6">tRNA(Ile2)-agm2C synthetase</shortName>
        <ecNumber evidence="6">6.3.4.22</ecNumber>
    </recommendedName>
    <alternativeName>
        <fullName evidence="6">tRNA(Ile2) agmatidine synthetase</fullName>
    </alternativeName>
</protein>
<feature type="domain" description="TiaS C-terminal zinc ribbon" evidence="9">
    <location>
        <begin position="365"/>
        <end position="405"/>
    </location>
</feature>
<dbReference type="Pfam" id="PF22641">
    <property type="entry name" value="TiaS_TCKD"/>
    <property type="match status" value="1"/>
</dbReference>
<dbReference type="GO" id="GO:0005737">
    <property type="term" value="C:cytoplasm"/>
    <property type="evidence" value="ECO:0007669"/>
    <property type="project" value="UniProtKB-SubCell"/>
</dbReference>
<dbReference type="GO" id="GO:0016879">
    <property type="term" value="F:ligase activity, forming carbon-nitrogen bonds"/>
    <property type="evidence" value="ECO:0007669"/>
    <property type="project" value="UniProtKB-UniRule"/>
</dbReference>
<feature type="domain" description="TiaS-like TCKD" evidence="8">
    <location>
        <begin position="16"/>
        <end position="144"/>
    </location>
</feature>
<evidence type="ECO:0000259" key="8">
    <source>
        <dbReference type="Pfam" id="PF22641"/>
    </source>
</evidence>
<dbReference type="STRING" id="886738.Nlim_1969"/>
<dbReference type="GO" id="GO:0005524">
    <property type="term" value="F:ATP binding"/>
    <property type="evidence" value="ECO:0007669"/>
    <property type="project" value="UniProtKB-KW"/>
</dbReference>
<dbReference type="Proteomes" id="UP000004348">
    <property type="component" value="Chromosome"/>
</dbReference>
<evidence type="ECO:0000313" key="10">
    <source>
        <dbReference type="EMBL" id="EGG41162.1"/>
    </source>
</evidence>
<keyword evidence="2 6" id="KW-0436">Ligase</keyword>
<feature type="domain" description="TiaS FLD" evidence="7">
    <location>
        <begin position="149"/>
        <end position="262"/>
    </location>
</feature>
<keyword evidence="1 6" id="KW-0963">Cytoplasm</keyword>
<dbReference type="EC" id="6.3.4.22" evidence="6"/>
<organism evidence="10">
    <name type="scientific">Candidatus Nitrosarchaeum limnium SFB1</name>
    <dbReference type="NCBI Taxonomy" id="886738"/>
    <lineage>
        <taxon>Archaea</taxon>
        <taxon>Nitrososphaerota</taxon>
        <taxon>Nitrososphaeria</taxon>
        <taxon>Nitrosopumilales</taxon>
        <taxon>Nitrosopumilaceae</taxon>
        <taxon>Nitrosarchaeum</taxon>
    </lineage>
</organism>
<evidence type="ECO:0000256" key="2">
    <source>
        <dbReference type="ARBA" id="ARBA00022598"/>
    </source>
</evidence>
<proteinExistence type="inferred from homology"/>
<dbReference type="InterPro" id="IPR053870">
    <property type="entry name" value="TiaS-like_TCKD"/>
</dbReference>
<gene>
    <name evidence="6" type="primary">tiaS</name>
    <name evidence="10" type="ORF">Nlim_1969</name>
</gene>
<sequence>MNSYNLFMTDSHILNIGFDDTDSPKGMCTTFLAYKIVDVLKKQETEFLDFPKLVRFNPNIPWKTRGNGAVSMKIRTKNPSKIKGKIKHLVKKYSDINNGANPGLVFYENEIPKHFTKFSKLALWQLINRNQAKKFARKNNIEFFYKGNGQGLVGAIGAIGYDFKDHTLELLSYRKNSQFGKDRKLSATSVKTMQEKTQPNTFNSFDNKKNRVLITPHGPDPVFYGIRGENMDALLHATKILKTDEKLAGHLIFKSNQGTGDHLENEFDVTNIKPYASGKITGIVYDFPKIIKGGHVFFSILSNGLKLQCAVYKPTGITLVASSLIKGDKICVGGGIRKASKNYPRILNVEFIKVINLKKNIIKSNPVCKKCLKKMKSKGKNQAYQCIKCGKSLSNKINLEISRNIKKQLYVPNISAHRHLSRPLQRIGKINKESKFDESSSWFSVYEK</sequence>
<dbReference type="InterPro" id="IPR013696">
    <property type="entry name" value="TiaS_FLD"/>
</dbReference>
<comment type="similarity">
    <text evidence="6">Belongs to the TiaS family.</text>
</comment>
<evidence type="ECO:0000259" key="7">
    <source>
        <dbReference type="Pfam" id="PF08489"/>
    </source>
</evidence>
<dbReference type="Gene3D" id="3.30.70.2200">
    <property type="match status" value="1"/>
</dbReference>
<evidence type="ECO:0000256" key="3">
    <source>
        <dbReference type="ARBA" id="ARBA00022694"/>
    </source>
</evidence>
<evidence type="ECO:0000256" key="6">
    <source>
        <dbReference type="HAMAP-Rule" id="MF_01892"/>
    </source>
</evidence>
<dbReference type="Gene3D" id="3.90.600.20">
    <property type="match status" value="1"/>
</dbReference>
<dbReference type="InterPro" id="IPR055394">
    <property type="entry name" value="Zn_ribbon_TiaS"/>
</dbReference>
<dbReference type="Gene3D" id="2.40.50.1010">
    <property type="match status" value="1"/>
</dbReference>
<reference evidence="10" key="1">
    <citation type="journal article" date="2011" name="PLoS ONE">
        <title>Genome of a low-salinity ammonia-oxidizing archaeon determined by single-cell and metagenomic analysis.</title>
        <authorList>
            <person name="Blainey P.C."/>
            <person name="Mosier A.C."/>
            <person name="Potanina A."/>
            <person name="Francis C.A."/>
            <person name="Quake S.R."/>
        </authorList>
    </citation>
    <scope>NUCLEOTIDE SEQUENCE [LARGE SCALE GENOMIC DNA]</scope>
    <source>
        <strain evidence="10">SFB1</strain>
    </source>
</reference>
<accession>F3KNI7</accession>
<name>F3KNI7_9ARCH</name>
<comment type="caution">
    <text evidence="10">The sequence shown here is derived from an EMBL/GenBank/DDBJ whole genome shotgun (WGS) entry which is preliminary data.</text>
</comment>
<evidence type="ECO:0000256" key="1">
    <source>
        <dbReference type="ARBA" id="ARBA00022490"/>
    </source>
</evidence>
<dbReference type="AlphaFoldDB" id="F3KNI7"/>
<dbReference type="PANTHER" id="PTHR40705">
    <property type="entry name" value="TRNA(ILE2) 2-AGMATINYLCYTIDINE SYNTHETASE TIAS"/>
    <property type="match status" value="1"/>
</dbReference>
<dbReference type="HOGENOM" id="CLU_675459_0_0_2"/>
<dbReference type="PANTHER" id="PTHR40705:SF1">
    <property type="entry name" value="TRNA(ILE2) 2-AGMATINYLCYTIDINE SYNTHETASE TIAS"/>
    <property type="match status" value="1"/>
</dbReference>
<evidence type="ECO:0000259" key="9">
    <source>
        <dbReference type="Pfam" id="PF23783"/>
    </source>
</evidence>
<dbReference type="HAMAP" id="MF_01892">
    <property type="entry name" value="tRNA_Ile2_agm2C_synt"/>
    <property type="match status" value="1"/>
</dbReference>
<comment type="catalytic activity">
    <reaction evidence="6">
        <text>cytidine(34) in tRNA(Ile2) + agmatine + ATP + H2O = 2-agmatinylcytidine(34) in tRNA(Ile2) + AMP + 2 phosphate + 2 H(+)</text>
        <dbReference type="Rhea" id="RHEA:43608"/>
        <dbReference type="Rhea" id="RHEA-COMP:10625"/>
        <dbReference type="Rhea" id="RHEA-COMP:10626"/>
        <dbReference type="ChEBI" id="CHEBI:15377"/>
        <dbReference type="ChEBI" id="CHEBI:15378"/>
        <dbReference type="ChEBI" id="CHEBI:30616"/>
        <dbReference type="ChEBI" id="CHEBI:43474"/>
        <dbReference type="ChEBI" id="CHEBI:58145"/>
        <dbReference type="ChEBI" id="CHEBI:82748"/>
        <dbReference type="ChEBI" id="CHEBI:83545"/>
        <dbReference type="ChEBI" id="CHEBI:456215"/>
        <dbReference type="EC" id="6.3.4.22"/>
    </reaction>
</comment>